<feature type="compositionally biased region" description="Polar residues" evidence="2">
    <location>
        <begin position="565"/>
        <end position="574"/>
    </location>
</feature>
<feature type="compositionally biased region" description="Low complexity" evidence="2">
    <location>
        <begin position="544"/>
        <end position="554"/>
    </location>
</feature>
<dbReference type="Pfam" id="PF03221">
    <property type="entry name" value="HTH_Tnp_Tc5"/>
    <property type="match status" value="1"/>
</dbReference>
<evidence type="ECO:0000256" key="2">
    <source>
        <dbReference type="SAM" id="MobiDB-lite"/>
    </source>
</evidence>
<evidence type="ECO:0000313" key="5">
    <source>
        <dbReference type="Proteomes" id="UP000630445"/>
    </source>
</evidence>
<dbReference type="PANTHER" id="PTHR19303:SF74">
    <property type="entry name" value="POGO TRANSPOSABLE ELEMENT WITH KRAB DOMAIN"/>
    <property type="match status" value="1"/>
</dbReference>
<dbReference type="Proteomes" id="UP000630445">
    <property type="component" value="Unassembled WGS sequence"/>
</dbReference>
<dbReference type="OrthoDB" id="4503213at2759"/>
<reference evidence="4" key="1">
    <citation type="submission" date="2020-06" db="EMBL/GenBank/DDBJ databases">
        <title>Draft genome sequences of strains closely related to Aspergillus parafelis and Aspergillus hiratsukae.</title>
        <authorList>
            <person name="Dos Santos R.A.C."/>
            <person name="Rivero-Menendez O."/>
            <person name="Steenwyk J.L."/>
            <person name="Mead M.E."/>
            <person name="Goldman G.H."/>
            <person name="Alastruey-Izquierdo A."/>
            <person name="Rokas A."/>
        </authorList>
    </citation>
    <scope>NUCLEOTIDE SEQUENCE</scope>
    <source>
        <strain evidence="4">CNM-CM5793</strain>
    </source>
</reference>
<dbReference type="InterPro" id="IPR006600">
    <property type="entry name" value="HTH_CenpB_DNA-bd_dom"/>
</dbReference>
<comment type="caution">
    <text evidence="4">The sequence shown here is derived from an EMBL/GenBank/DDBJ whole genome shotgun (WGS) entry which is preliminary data.</text>
</comment>
<dbReference type="Pfam" id="PF03184">
    <property type="entry name" value="DDE_1"/>
    <property type="match status" value="1"/>
</dbReference>
<dbReference type="EMBL" id="JACBAD010001967">
    <property type="protein sequence ID" value="KAF7125761.1"/>
    <property type="molecule type" value="Genomic_DNA"/>
</dbReference>
<protein>
    <recommendedName>
        <fullName evidence="3">HTH CENPB-type domain-containing protein</fullName>
    </recommendedName>
</protein>
<accession>A0A8H6PD98</accession>
<evidence type="ECO:0000256" key="1">
    <source>
        <dbReference type="ARBA" id="ARBA00023125"/>
    </source>
</evidence>
<feature type="region of interest" description="Disordered" evidence="2">
    <location>
        <begin position="438"/>
        <end position="464"/>
    </location>
</feature>
<proteinExistence type="predicted"/>
<keyword evidence="1" id="KW-0238">DNA-binding</keyword>
<feature type="region of interest" description="Disordered" evidence="2">
    <location>
        <begin position="519"/>
        <end position="603"/>
    </location>
</feature>
<name>A0A8H6PD98_9EURO</name>
<feature type="compositionally biased region" description="Basic residues" evidence="2">
    <location>
        <begin position="589"/>
        <end position="603"/>
    </location>
</feature>
<dbReference type="InterPro" id="IPR004875">
    <property type="entry name" value="DDE_SF_endonuclease_dom"/>
</dbReference>
<feature type="domain" description="HTH CENPB-type" evidence="3">
    <location>
        <begin position="49"/>
        <end position="114"/>
    </location>
</feature>
<dbReference type="PROSITE" id="PS51253">
    <property type="entry name" value="HTH_CENPB"/>
    <property type="match status" value="1"/>
</dbReference>
<dbReference type="PANTHER" id="PTHR19303">
    <property type="entry name" value="TRANSPOSON"/>
    <property type="match status" value="1"/>
</dbReference>
<dbReference type="GO" id="GO:0005634">
    <property type="term" value="C:nucleus"/>
    <property type="evidence" value="ECO:0007669"/>
    <property type="project" value="TreeGrafter"/>
</dbReference>
<dbReference type="AlphaFoldDB" id="A0A8H6PD98"/>
<keyword evidence="5" id="KW-1185">Reference proteome</keyword>
<evidence type="ECO:0000313" key="4">
    <source>
        <dbReference type="EMBL" id="KAF7125761.1"/>
    </source>
</evidence>
<dbReference type="GO" id="GO:0003677">
    <property type="term" value="F:DNA binding"/>
    <property type="evidence" value="ECO:0007669"/>
    <property type="project" value="UniProtKB-KW"/>
</dbReference>
<sequence>MTPIEAALEAIELLEPGESINYTFFANKYGVSRSTLSRRHRGVQRSRDHQYEEQRILTNQQDKELIKYINKLTERGLFASHEMLRNFAKELTGKKPGKHWPGRFLKRHQDDLISTYTTGIDAARKRADSAYKYTLYFELLSRKLQEYELRPEDIYNMDEKGFMIGMLRLQDGNREWITSIACICADGTSLPPGLIYQAISGDIQDSWLQDFDPEQHGCFFASSPSGWTNDKLGLAWLKDIFDRYTKEKAQRRWRLLILDGHGSHLTMEFINYCDDNKILLMTYPPHSTHSLQPLDVGIFSPLATAYSKQLEEFLHKSMGLSHITKQDFFRLFWPAWEQALSSRNILSSWKTVGISPLDPEIILQRFTKKKDSRPSTSESSRSILQAEDWRKIERLLNRVVANIYDKNTKKLSSTMHHLSTENILLKLRCQGLESALQNEKKKRQRGKALQFDIPPPENGGAVFYSPRKVQQARDLQKQKDEAIQLAKASKEEEKVRRQQAKEEKQRLLEERKRIRASQQELRRLEAEQKKQQKEEERLAKEADQQLQDDFQQAKKIPKKSSKASRQQNLHTNKPISAEVVAEAPPTVNRRGRQIRLPHRFRSD</sequence>
<evidence type="ECO:0000259" key="3">
    <source>
        <dbReference type="PROSITE" id="PS51253"/>
    </source>
</evidence>
<organism evidence="4 5">
    <name type="scientific">Aspergillus hiratsukae</name>
    <dbReference type="NCBI Taxonomy" id="1194566"/>
    <lineage>
        <taxon>Eukaryota</taxon>
        <taxon>Fungi</taxon>
        <taxon>Dikarya</taxon>
        <taxon>Ascomycota</taxon>
        <taxon>Pezizomycotina</taxon>
        <taxon>Eurotiomycetes</taxon>
        <taxon>Eurotiomycetidae</taxon>
        <taxon>Eurotiales</taxon>
        <taxon>Aspergillaceae</taxon>
        <taxon>Aspergillus</taxon>
        <taxon>Aspergillus subgen. Fumigati</taxon>
    </lineage>
</organism>
<feature type="compositionally biased region" description="Basic and acidic residues" evidence="2">
    <location>
        <begin position="520"/>
        <end position="543"/>
    </location>
</feature>
<dbReference type="InterPro" id="IPR050863">
    <property type="entry name" value="CenT-Element_Derived"/>
</dbReference>
<gene>
    <name evidence="4" type="ORF">CNMCM5793_002054</name>
</gene>